<sequence length="59" mass="6434">SGLPLVAGFPISTHCPEFILAYASNYDSTSRSVRNQAGESIVKLDGGYFDQLLRLPDFV</sequence>
<proteinExistence type="predicted"/>
<dbReference type="AlphaFoldDB" id="A0AA38CDD2"/>
<accession>A0AA38CDD2</accession>
<name>A0AA38CDD2_TAXCH</name>
<evidence type="ECO:0000313" key="1">
    <source>
        <dbReference type="EMBL" id="KAH9296863.1"/>
    </source>
</evidence>
<keyword evidence="2" id="KW-1185">Reference proteome</keyword>
<protein>
    <submittedName>
        <fullName evidence="1">Uncharacterized protein</fullName>
    </submittedName>
</protein>
<gene>
    <name evidence="1" type="ORF">KI387_028545</name>
</gene>
<feature type="non-terminal residue" evidence="1">
    <location>
        <position position="1"/>
    </location>
</feature>
<reference evidence="1 2" key="1">
    <citation type="journal article" date="2021" name="Nat. Plants">
        <title>The Taxus genome provides insights into paclitaxel biosynthesis.</title>
        <authorList>
            <person name="Xiong X."/>
            <person name="Gou J."/>
            <person name="Liao Q."/>
            <person name="Li Y."/>
            <person name="Zhou Q."/>
            <person name="Bi G."/>
            <person name="Li C."/>
            <person name="Du R."/>
            <person name="Wang X."/>
            <person name="Sun T."/>
            <person name="Guo L."/>
            <person name="Liang H."/>
            <person name="Lu P."/>
            <person name="Wu Y."/>
            <person name="Zhang Z."/>
            <person name="Ro D.K."/>
            <person name="Shang Y."/>
            <person name="Huang S."/>
            <person name="Yan J."/>
        </authorList>
    </citation>
    <scope>NUCLEOTIDE SEQUENCE [LARGE SCALE GENOMIC DNA]</scope>
    <source>
        <strain evidence="1">Ta-2019</strain>
    </source>
</reference>
<comment type="caution">
    <text evidence="1">The sequence shown here is derived from an EMBL/GenBank/DDBJ whole genome shotgun (WGS) entry which is preliminary data.</text>
</comment>
<dbReference type="Proteomes" id="UP000824469">
    <property type="component" value="Unassembled WGS sequence"/>
</dbReference>
<feature type="non-terminal residue" evidence="1">
    <location>
        <position position="59"/>
    </location>
</feature>
<evidence type="ECO:0000313" key="2">
    <source>
        <dbReference type="Proteomes" id="UP000824469"/>
    </source>
</evidence>
<dbReference type="EMBL" id="JAHRHJ020000010">
    <property type="protein sequence ID" value="KAH9296863.1"/>
    <property type="molecule type" value="Genomic_DNA"/>
</dbReference>
<organism evidence="1 2">
    <name type="scientific">Taxus chinensis</name>
    <name type="common">Chinese yew</name>
    <name type="synonym">Taxus wallichiana var. chinensis</name>
    <dbReference type="NCBI Taxonomy" id="29808"/>
    <lineage>
        <taxon>Eukaryota</taxon>
        <taxon>Viridiplantae</taxon>
        <taxon>Streptophyta</taxon>
        <taxon>Embryophyta</taxon>
        <taxon>Tracheophyta</taxon>
        <taxon>Spermatophyta</taxon>
        <taxon>Pinopsida</taxon>
        <taxon>Pinidae</taxon>
        <taxon>Conifers II</taxon>
        <taxon>Cupressales</taxon>
        <taxon>Taxaceae</taxon>
        <taxon>Taxus</taxon>
    </lineage>
</organism>